<dbReference type="SUPFAM" id="SSF69864">
    <property type="entry name" value="Argininosuccinate synthetase, C-terminal domain"/>
    <property type="match status" value="1"/>
</dbReference>
<dbReference type="GO" id="GO:0004055">
    <property type="term" value="F:argininosuccinate synthase activity"/>
    <property type="evidence" value="ECO:0007669"/>
    <property type="project" value="UniProtKB-UniRule"/>
</dbReference>
<evidence type="ECO:0000313" key="12">
    <source>
        <dbReference type="EMBL" id="RTZ78207.1"/>
    </source>
</evidence>
<keyword evidence="4 9" id="KW-0055">Arginine biosynthesis</keyword>
<dbReference type="Pfam" id="PF20979">
    <property type="entry name" value="Arginosuc_syn_C"/>
    <property type="match status" value="1"/>
</dbReference>
<proteinExistence type="inferred from homology"/>
<feature type="binding site" evidence="9">
    <location>
        <position position="189"/>
    </location>
    <ligand>
        <name>L-citrulline</name>
        <dbReference type="ChEBI" id="CHEBI:57743"/>
    </ligand>
</feature>
<dbReference type="UniPathway" id="UPA00068">
    <property type="reaction ID" value="UER00113"/>
</dbReference>
<feature type="binding site" evidence="9">
    <location>
        <position position="123"/>
    </location>
    <ligand>
        <name>L-aspartate</name>
        <dbReference type="ChEBI" id="CHEBI:29991"/>
    </ligand>
</feature>
<dbReference type="Pfam" id="PF00764">
    <property type="entry name" value="Arginosuc_synth"/>
    <property type="match status" value="1"/>
</dbReference>
<dbReference type="EMBL" id="QNZM01000303">
    <property type="protein sequence ID" value="RTZ78207.1"/>
    <property type="molecule type" value="Genomic_DNA"/>
</dbReference>
<feature type="binding site" evidence="9">
    <location>
        <position position="87"/>
    </location>
    <ligand>
        <name>L-citrulline</name>
        <dbReference type="ChEBI" id="CHEBI:57743"/>
    </ligand>
</feature>
<feature type="binding site" evidence="9">
    <location>
        <begin position="9"/>
        <end position="17"/>
    </location>
    <ligand>
        <name>ATP</name>
        <dbReference type="ChEBI" id="CHEBI:30616"/>
    </ligand>
</feature>
<evidence type="ECO:0000256" key="5">
    <source>
        <dbReference type="ARBA" id="ARBA00022598"/>
    </source>
</evidence>
<feature type="binding site" evidence="9">
    <location>
        <position position="92"/>
    </location>
    <ligand>
        <name>L-citrulline</name>
        <dbReference type="ChEBI" id="CHEBI:57743"/>
    </ligand>
</feature>
<feature type="binding site" evidence="9">
    <location>
        <position position="127"/>
    </location>
    <ligand>
        <name>L-citrulline</name>
        <dbReference type="ChEBI" id="CHEBI:57743"/>
    </ligand>
</feature>
<dbReference type="GO" id="GO:0005737">
    <property type="term" value="C:cytoplasm"/>
    <property type="evidence" value="ECO:0007669"/>
    <property type="project" value="UniProtKB-SubCell"/>
</dbReference>
<evidence type="ECO:0000256" key="2">
    <source>
        <dbReference type="ARBA" id="ARBA00011881"/>
    </source>
</evidence>
<dbReference type="PANTHER" id="PTHR11587:SF2">
    <property type="entry name" value="ARGININOSUCCINATE SYNTHASE"/>
    <property type="match status" value="1"/>
</dbReference>
<dbReference type="GO" id="GO:0000053">
    <property type="term" value="P:argininosuccinate metabolic process"/>
    <property type="evidence" value="ECO:0007669"/>
    <property type="project" value="TreeGrafter"/>
</dbReference>
<dbReference type="NCBIfam" id="TIGR00032">
    <property type="entry name" value="argG"/>
    <property type="match status" value="1"/>
</dbReference>
<feature type="binding site" evidence="9">
    <location>
        <position position="180"/>
    </location>
    <ligand>
        <name>L-citrulline</name>
        <dbReference type="ChEBI" id="CHEBI:57743"/>
    </ligand>
</feature>
<keyword evidence="7 9" id="KW-0547">Nucleotide-binding</keyword>
<feature type="binding site" evidence="9">
    <location>
        <position position="119"/>
    </location>
    <ligand>
        <name>L-aspartate</name>
        <dbReference type="ChEBI" id="CHEBI:29991"/>
    </ligand>
</feature>
<dbReference type="HAMAP" id="MF_00005">
    <property type="entry name" value="Arg_succ_synth_type1"/>
    <property type="match status" value="1"/>
</dbReference>
<dbReference type="PROSITE" id="PS00564">
    <property type="entry name" value="ARGININOSUCCIN_SYN_1"/>
    <property type="match status" value="1"/>
</dbReference>
<dbReference type="EC" id="6.3.4.5" evidence="3 9"/>
<feature type="domain" description="Arginosuccinate synthase C-terminal" evidence="11">
    <location>
        <begin position="179"/>
        <end position="397"/>
    </location>
</feature>
<dbReference type="GO" id="GO:0000050">
    <property type="term" value="P:urea cycle"/>
    <property type="evidence" value="ECO:0007669"/>
    <property type="project" value="TreeGrafter"/>
</dbReference>
<dbReference type="FunFam" id="3.40.50.620:FF:000019">
    <property type="entry name" value="Argininosuccinate synthase"/>
    <property type="match status" value="1"/>
</dbReference>
<dbReference type="InterPro" id="IPR024074">
    <property type="entry name" value="AS_cat/multimer_dom_body"/>
</dbReference>
<dbReference type="InterPro" id="IPR001518">
    <property type="entry name" value="Arginosuc_synth"/>
</dbReference>
<name>A0A432G413_9DELT</name>
<keyword evidence="6 9" id="KW-0028">Amino-acid biosynthesis</keyword>
<dbReference type="PROSITE" id="PS00565">
    <property type="entry name" value="ARGININOSUCCIN_SYN_2"/>
    <property type="match status" value="1"/>
</dbReference>
<evidence type="ECO:0000256" key="7">
    <source>
        <dbReference type="ARBA" id="ARBA00022741"/>
    </source>
</evidence>
<evidence type="ECO:0000256" key="8">
    <source>
        <dbReference type="ARBA" id="ARBA00022840"/>
    </source>
</evidence>
<dbReference type="FunFam" id="3.90.1260.10:FF:000007">
    <property type="entry name" value="Argininosuccinate synthase"/>
    <property type="match status" value="1"/>
</dbReference>
<feature type="binding site" evidence="9">
    <location>
        <position position="117"/>
    </location>
    <ligand>
        <name>ATP</name>
        <dbReference type="ChEBI" id="CHEBI:30616"/>
    </ligand>
</feature>
<evidence type="ECO:0000256" key="4">
    <source>
        <dbReference type="ARBA" id="ARBA00022571"/>
    </source>
</evidence>
<dbReference type="PANTHER" id="PTHR11587">
    <property type="entry name" value="ARGININOSUCCINATE SYNTHASE"/>
    <property type="match status" value="1"/>
</dbReference>
<comment type="caution">
    <text evidence="9">Lacks conserved residue(s) required for the propagation of feature annotation.</text>
</comment>
<comment type="catalytic activity">
    <reaction evidence="9">
        <text>L-citrulline + L-aspartate + ATP = 2-(N(omega)-L-arginino)succinate + AMP + diphosphate + H(+)</text>
        <dbReference type="Rhea" id="RHEA:10932"/>
        <dbReference type="ChEBI" id="CHEBI:15378"/>
        <dbReference type="ChEBI" id="CHEBI:29991"/>
        <dbReference type="ChEBI" id="CHEBI:30616"/>
        <dbReference type="ChEBI" id="CHEBI:33019"/>
        <dbReference type="ChEBI" id="CHEBI:57472"/>
        <dbReference type="ChEBI" id="CHEBI:57743"/>
        <dbReference type="ChEBI" id="CHEBI:456215"/>
        <dbReference type="EC" id="6.3.4.5"/>
    </reaction>
</comment>
<dbReference type="InterPro" id="IPR048268">
    <property type="entry name" value="Arginosuc_syn_C"/>
</dbReference>
<comment type="subcellular location">
    <subcellularLocation>
        <location evidence="9">Cytoplasm</location>
    </subcellularLocation>
</comment>
<keyword evidence="5 9" id="KW-0436">Ligase</keyword>
<dbReference type="InterPro" id="IPR014729">
    <property type="entry name" value="Rossmann-like_a/b/a_fold"/>
</dbReference>
<dbReference type="SUPFAM" id="SSF52402">
    <property type="entry name" value="Adenine nucleotide alpha hydrolases-like"/>
    <property type="match status" value="1"/>
</dbReference>
<evidence type="ECO:0000256" key="1">
    <source>
        <dbReference type="ARBA" id="ARBA00004967"/>
    </source>
</evidence>
<comment type="pathway">
    <text evidence="1 9">Amino-acid biosynthesis; L-arginine biosynthesis; L-arginine from L-ornithine and carbamoyl phosphate: step 2/3.</text>
</comment>
<evidence type="ECO:0000259" key="10">
    <source>
        <dbReference type="Pfam" id="PF00764"/>
    </source>
</evidence>
<accession>A0A432G413</accession>
<dbReference type="InterPro" id="IPR023434">
    <property type="entry name" value="Arginosuc_synth_type_1_subfam"/>
</dbReference>
<dbReference type="Gene3D" id="3.90.1260.10">
    <property type="entry name" value="Argininosuccinate synthetase, chain A, domain 2"/>
    <property type="match status" value="1"/>
</dbReference>
<evidence type="ECO:0000259" key="11">
    <source>
        <dbReference type="Pfam" id="PF20979"/>
    </source>
</evidence>
<dbReference type="InterPro" id="IPR018223">
    <property type="entry name" value="Arginosuc_synth_CS"/>
</dbReference>
<evidence type="ECO:0000256" key="3">
    <source>
        <dbReference type="ARBA" id="ARBA00012286"/>
    </source>
</evidence>
<dbReference type="Proteomes" id="UP000286732">
    <property type="component" value="Unassembled WGS sequence"/>
</dbReference>
<dbReference type="InterPro" id="IPR048267">
    <property type="entry name" value="Arginosuc_syn_N"/>
</dbReference>
<comment type="similarity">
    <text evidence="9">Belongs to the argininosuccinate synthase family. Type 1 subfamily.</text>
</comment>
<organism evidence="12 13">
    <name type="scientific">SAR324 cluster bacterium</name>
    <dbReference type="NCBI Taxonomy" id="2024889"/>
    <lineage>
        <taxon>Bacteria</taxon>
        <taxon>Deltaproteobacteria</taxon>
        <taxon>SAR324 cluster</taxon>
    </lineage>
</organism>
<reference evidence="12 13" key="1">
    <citation type="submission" date="2018-06" db="EMBL/GenBank/DDBJ databases">
        <title>Combined omics and stable isotope probing to characterize newly discovered Mariana Back-Arc vent microbial communities.</title>
        <authorList>
            <person name="Trembath-Reichert E."/>
            <person name="Huber J.A."/>
        </authorList>
    </citation>
    <scope>NUCLEOTIDE SEQUENCE [LARGE SCALE GENOMIC DNA]</scope>
    <source>
        <strain evidence="12">MAG 63_2</strain>
    </source>
</reference>
<feature type="domain" description="Arginosuccinate synthase-like N-terminal" evidence="10">
    <location>
        <begin position="5"/>
        <end position="170"/>
    </location>
</feature>
<protein>
    <recommendedName>
        <fullName evidence="3 9">Argininosuccinate synthase</fullName>
        <ecNumber evidence="3 9">6.3.4.5</ecNumber>
    </recommendedName>
    <alternativeName>
        <fullName evidence="9">Citrulline--aspartate ligase</fullName>
    </alternativeName>
</protein>
<evidence type="ECO:0000256" key="6">
    <source>
        <dbReference type="ARBA" id="ARBA00022605"/>
    </source>
</evidence>
<dbReference type="GO" id="GO:0005524">
    <property type="term" value="F:ATP binding"/>
    <property type="evidence" value="ECO:0007669"/>
    <property type="project" value="UniProtKB-UniRule"/>
</dbReference>
<evidence type="ECO:0000313" key="13">
    <source>
        <dbReference type="Proteomes" id="UP000286732"/>
    </source>
</evidence>
<keyword evidence="9" id="KW-0963">Cytoplasm</keyword>
<dbReference type="GO" id="GO:0006526">
    <property type="term" value="P:L-arginine biosynthetic process"/>
    <property type="evidence" value="ECO:0007669"/>
    <property type="project" value="UniProtKB-UniRule"/>
</dbReference>
<dbReference type="Gene3D" id="3.40.50.620">
    <property type="entry name" value="HUPs"/>
    <property type="match status" value="1"/>
</dbReference>
<sequence>MNQEKLVLAYSGGLDTSVLVHWLAQQGYEVIALCLDLGQKVEDLDAILEKGKKAGAAKVLIENVEEEFVQDYVFPSIHWNALYEGTYLLGTSLARPLISKKQIEVAGREGAVAVAHGATGKGNDQVRFELSYYALNPNIRVVAPWKIPEFYKKYPGRTELLAYAEKYGIPVKASKEQPWSSDENLMHISFESGMLEDPWQAPLPEMFELSQSPKEAPVESQEILIEFLKGNPVAVDGKKFSPAKLLTYLNELGGQHGIGRIDMVESRFVGMKNRGVYETPGGTILHIAHRAMESITLNRGVINLKDSLMPRFAQLTYDGFWFSPEMEILLEMVKKTQEPVNGTVRLELYKGNCMVTGRKSPNSLYDEDMATMEADQGTYDPQDAIGFIKLHALPLRIQAGLKANSKT</sequence>
<comment type="caution">
    <text evidence="12">The sequence shown here is derived from an EMBL/GenBank/DDBJ whole genome shotgun (WGS) entry which is preliminary data.</text>
</comment>
<gene>
    <name evidence="9" type="primary">argG</name>
    <name evidence="12" type="ORF">DSY98_07720</name>
</gene>
<dbReference type="NCBIfam" id="NF001770">
    <property type="entry name" value="PRK00509.1"/>
    <property type="match status" value="1"/>
</dbReference>
<evidence type="ECO:0000256" key="9">
    <source>
        <dbReference type="HAMAP-Rule" id="MF_00005"/>
    </source>
</evidence>
<feature type="binding site" evidence="9">
    <location>
        <position position="277"/>
    </location>
    <ligand>
        <name>L-citrulline</name>
        <dbReference type="ChEBI" id="CHEBI:57743"/>
    </ligand>
</feature>
<keyword evidence="8 9" id="KW-0067">ATP-binding</keyword>
<comment type="subunit">
    <text evidence="2 9">Homotetramer.</text>
</comment>
<dbReference type="AlphaFoldDB" id="A0A432G413"/>
<feature type="binding site" evidence="9">
    <location>
        <position position="265"/>
    </location>
    <ligand>
        <name>L-citrulline</name>
        <dbReference type="ChEBI" id="CHEBI:57743"/>
    </ligand>
</feature>
<dbReference type="CDD" id="cd01999">
    <property type="entry name" value="ASS"/>
    <property type="match status" value="1"/>
</dbReference>
<feature type="binding site" evidence="9">
    <location>
        <position position="123"/>
    </location>
    <ligand>
        <name>L-citrulline</name>
        <dbReference type="ChEBI" id="CHEBI:57743"/>
    </ligand>
</feature>
<feature type="binding site" evidence="9">
    <location>
        <position position="124"/>
    </location>
    <ligand>
        <name>L-aspartate</name>
        <dbReference type="ChEBI" id="CHEBI:29991"/>
    </ligand>
</feature>